<dbReference type="EMBL" id="RHIB01000003">
    <property type="protein sequence ID" value="RNA66960.1"/>
    <property type="molecule type" value="Genomic_DNA"/>
</dbReference>
<keyword evidence="1" id="KW-1133">Transmembrane helix</keyword>
<protein>
    <submittedName>
        <fullName evidence="2">Uncharacterized protein</fullName>
    </submittedName>
</protein>
<keyword evidence="3" id="KW-1185">Reference proteome</keyword>
<evidence type="ECO:0000313" key="2">
    <source>
        <dbReference type="EMBL" id="RNA66960.1"/>
    </source>
</evidence>
<accession>A0A3M7TRH1</accession>
<keyword evidence="1" id="KW-0472">Membrane</keyword>
<reference evidence="2 3" key="1">
    <citation type="submission" date="2018-10" db="EMBL/GenBank/DDBJ databases">
        <title>Bacillus Keqinensis sp. nov., a moderately halophilic bacterium isolated from a saline-alkaline lake.</title>
        <authorList>
            <person name="Wang H."/>
        </authorList>
    </citation>
    <scope>NUCLEOTIDE SEQUENCE [LARGE SCALE GENOMIC DNA]</scope>
    <source>
        <strain evidence="2 3">KQ-3</strain>
    </source>
</reference>
<sequence>MKEVFFNEVRPRYIGILHDLFYPVLDKLFLVQSLFSWYGQNVTGTIMMTLLFLVPGNYVIAHKGKNFLSRS</sequence>
<gene>
    <name evidence="2" type="ORF">EBO34_17335</name>
</gene>
<dbReference type="Proteomes" id="UP000278746">
    <property type="component" value="Unassembled WGS sequence"/>
</dbReference>
<name>A0A3M7TRH1_9BACI</name>
<feature type="transmembrane region" description="Helical" evidence="1">
    <location>
        <begin position="44"/>
        <end position="61"/>
    </location>
</feature>
<evidence type="ECO:0000313" key="3">
    <source>
        <dbReference type="Proteomes" id="UP000278746"/>
    </source>
</evidence>
<evidence type="ECO:0000256" key="1">
    <source>
        <dbReference type="SAM" id="Phobius"/>
    </source>
</evidence>
<dbReference type="AlphaFoldDB" id="A0A3M7TRH1"/>
<proteinExistence type="predicted"/>
<organism evidence="2 3">
    <name type="scientific">Alteribacter keqinensis</name>
    <dbReference type="NCBI Taxonomy" id="2483800"/>
    <lineage>
        <taxon>Bacteria</taxon>
        <taxon>Bacillati</taxon>
        <taxon>Bacillota</taxon>
        <taxon>Bacilli</taxon>
        <taxon>Bacillales</taxon>
        <taxon>Bacillaceae</taxon>
        <taxon>Alteribacter</taxon>
    </lineage>
</organism>
<keyword evidence="1" id="KW-0812">Transmembrane</keyword>
<comment type="caution">
    <text evidence="2">The sequence shown here is derived from an EMBL/GenBank/DDBJ whole genome shotgun (WGS) entry which is preliminary data.</text>
</comment>